<dbReference type="SMART" id="SM00112">
    <property type="entry name" value="CA"/>
    <property type="match status" value="3"/>
</dbReference>
<keyword evidence="9" id="KW-0472">Membrane</keyword>
<evidence type="ECO:0000256" key="7">
    <source>
        <dbReference type="ARBA" id="ARBA00022889"/>
    </source>
</evidence>
<proteinExistence type="predicted"/>
<evidence type="ECO:0000256" key="4">
    <source>
        <dbReference type="ARBA" id="ARBA00022729"/>
    </source>
</evidence>
<dbReference type="SUPFAM" id="SSF49313">
    <property type="entry name" value="Cadherin-like"/>
    <property type="match status" value="3"/>
</dbReference>
<dbReference type="GO" id="GO:0005886">
    <property type="term" value="C:plasma membrane"/>
    <property type="evidence" value="ECO:0007669"/>
    <property type="project" value="InterPro"/>
</dbReference>
<dbReference type="GO" id="GO:0001736">
    <property type="term" value="P:establishment of planar polarity"/>
    <property type="evidence" value="ECO:0007669"/>
    <property type="project" value="UniProtKB-ARBA"/>
</dbReference>
<dbReference type="GO" id="GO:0005509">
    <property type="term" value="F:calcium ion binding"/>
    <property type="evidence" value="ECO:0007669"/>
    <property type="project" value="UniProtKB-UniRule"/>
</dbReference>
<protein>
    <recommendedName>
        <fullName evidence="12">Cadherin domain-containing protein</fullName>
    </recommendedName>
</protein>
<evidence type="ECO:0000256" key="3">
    <source>
        <dbReference type="ARBA" id="ARBA00022692"/>
    </source>
</evidence>
<evidence type="ECO:0000256" key="5">
    <source>
        <dbReference type="ARBA" id="ARBA00022737"/>
    </source>
</evidence>
<comment type="subcellular location">
    <subcellularLocation>
        <location evidence="1">Membrane</location>
    </subcellularLocation>
</comment>
<evidence type="ECO:0000256" key="1">
    <source>
        <dbReference type="ARBA" id="ARBA00004370"/>
    </source>
</evidence>
<sequence>SIDHTQGIINLVKPLDRETKDTYFIKIQAADQGMPPLTSMAVLNITISDINDNAPEFVQSIQQTTVPENTEIGTEVMRVLATSQDIGINAEITYSIEHTTTESFLKIHPKTGIISVSEILDYERMQQILCTIIATDGGIPPLSSTAVANITITDINDNAPIFSESSYIISLQEDADINSSILQLTANDVDTGLNGEITYAILPNELYLPFEINGNTGLLMLDHYLDREKVEKYEIDIEARDRGTPSNSQVTRIFIHVADVNDNAPLLSQQMTL</sequence>
<dbReference type="PANTHER" id="PTHR24025:SF23">
    <property type="entry name" value="NEURAL-CADHERIN"/>
    <property type="match status" value="1"/>
</dbReference>
<keyword evidence="7" id="KW-0130">Cell adhesion</keyword>
<name>A0AAV2R4N1_MEGNR</name>
<dbReference type="InterPro" id="IPR002126">
    <property type="entry name" value="Cadherin-like_dom"/>
</dbReference>
<feature type="domain" description="Cadherin" evidence="12">
    <location>
        <begin position="58"/>
        <end position="162"/>
    </location>
</feature>
<evidence type="ECO:0000256" key="6">
    <source>
        <dbReference type="ARBA" id="ARBA00022837"/>
    </source>
</evidence>
<dbReference type="Pfam" id="PF00028">
    <property type="entry name" value="Cadherin"/>
    <property type="match status" value="3"/>
</dbReference>
<dbReference type="GO" id="GO:0005911">
    <property type="term" value="C:cell-cell junction"/>
    <property type="evidence" value="ECO:0007669"/>
    <property type="project" value="TreeGrafter"/>
</dbReference>
<keyword evidence="10" id="KW-1015">Disulfide bond</keyword>
<dbReference type="Proteomes" id="UP001497623">
    <property type="component" value="Unassembled WGS sequence"/>
</dbReference>
<evidence type="ECO:0000256" key="8">
    <source>
        <dbReference type="ARBA" id="ARBA00022989"/>
    </source>
</evidence>
<organism evidence="13 14">
    <name type="scientific">Meganyctiphanes norvegica</name>
    <name type="common">Northern krill</name>
    <name type="synonym">Thysanopoda norvegica</name>
    <dbReference type="NCBI Taxonomy" id="48144"/>
    <lineage>
        <taxon>Eukaryota</taxon>
        <taxon>Metazoa</taxon>
        <taxon>Ecdysozoa</taxon>
        <taxon>Arthropoda</taxon>
        <taxon>Crustacea</taxon>
        <taxon>Multicrustacea</taxon>
        <taxon>Malacostraca</taxon>
        <taxon>Eumalacostraca</taxon>
        <taxon>Eucarida</taxon>
        <taxon>Euphausiacea</taxon>
        <taxon>Euphausiidae</taxon>
        <taxon>Meganyctiphanes</taxon>
    </lineage>
</organism>
<feature type="domain" description="Cadherin" evidence="12">
    <location>
        <begin position="1"/>
        <end position="57"/>
    </location>
</feature>
<dbReference type="FunFam" id="2.60.40.60:FF:000275">
    <property type="entry name" value="Si:dkey-30k22.7"/>
    <property type="match status" value="1"/>
</dbReference>
<gene>
    <name evidence="13" type="ORF">MNOR_LOCUS19814</name>
</gene>
<dbReference type="AlphaFoldDB" id="A0AAV2R4N1"/>
<dbReference type="EMBL" id="CAXKWB010014937">
    <property type="protein sequence ID" value="CAL4112187.1"/>
    <property type="molecule type" value="Genomic_DNA"/>
</dbReference>
<keyword evidence="4" id="KW-0732">Signal</keyword>
<keyword evidence="3" id="KW-0812">Transmembrane</keyword>
<dbReference type="PRINTS" id="PR00205">
    <property type="entry name" value="CADHERIN"/>
</dbReference>
<evidence type="ECO:0000313" key="14">
    <source>
        <dbReference type="Proteomes" id="UP001497623"/>
    </source>
</evidence>
<keyword evidence="2" id="KW-0245">EGF-like domain</keyword>
<dbReference type="InterPro" id="IPR050971">
    <property type="entry name" value="Cadherin-domain_protein"/>
</dbReference>
<dbReference type="Gene3D" id="2.60.40.60">
    <property type="entry name" value="Cadherins"/>
    <property type="match status" value="3"/>
</dbReference>
<evidence type="ECO:0000259" key="12">
    <source>
        <dbReference type="PROSITE" id="PS50268"/>
    </source>
</evidence>
<dbReference type="CDD" id="cd11304">
    <property type="entry name" value="Cadherin_repeat"/>
    <property type="match status" value="3"/>
</dbReference>
<evidence type="ECO:0000256" key="9">
    <source>
        <dbReference type="ARBA" id="ARBA00023136"/>
    </source>
</evidence>
<reference evidence="13 14" key="1">
    <citation type="submission" date="2024-05" db="EMBL/GenBank/DDBJ databases">
        <authorList>
            <person name="Wallberg A."/>
        </authorList>
    </citation>
    <scope>NUCLEOTIDE SEQUENCE [LARGE SCALE GENOMIC DNA]</scope>
</reference>
<dbReference type="GO" id="GO:0007424">
    <property type="term" value="P:open tracheal system development"/>
    <property type="evidence" value="ECO:0007669"/>
    <property type="project" value="UniProtKB-ARBA"/>
</dbReference>
<evidence type="ECO:0000256" key="11">
    <source>
        <dbReference type="PROSITE-ProRule" id="PRU00043"/>
    </source>
</evidence>
<evidence type="ECO:0000256" key="2">
    <source>
        <dbReference type="ARBA" id="ARBA00022536"/>
    </source>
</evidence>
<keyword evidence="6 11" id="KW-0106">Calcium</keyword>
<dbReference type="GO" id="GO:0007156">
    <property type="term" value="P:homophilic cell adhesion via plasma membrane adhesion molecules"/>
    <property type="evidence" value="ECO:0007669"/>
    <property type="project" value="InterPro"/>
</dbReference>
<feature type="domain" description="Cadherin" evidence="12">
    <location>
        <begin position="163"/>
        <end position="267"/>
    </location>
</feature>
<comment type="caution">
    <text evidence="13">The sequence shown here is derived from an EMBL/GenBank/DDBJ whole genome shotgun (WGS) entry which is preliminary data.</text>
</comment>
<dbReference type="InterPro" id="IPR015919">
    <property type="entry name" value="Cadherin-like_sf"/>
</dbReference>
<dbReference type="InterPro" id="IPR020894">
    <property type="entry name" value="Cadherin_CS"/>
</dbReference>
<dbReference type="PANTHER" id="PTHR24025">
    <property type="entry name" value="DESMOGLEIN FAMILY MEMBER"/>
    <property type="match status" value="1"/>
</dbReference>
<accession>A0AAV2R4N1</accession>
<dbReference type="PROSITE" id="PS00232">
    <property type="entry name" value="CADHERIN_1"/>
    <property type="match status" value="3"/>
</dbReference>
<feature type="non-terminal residue" evidence="13">
    <location>
        <position position="1"/>
    </location>
</feature>
<evidence type="ECO:0000313" key="13">
    <source>
        <dbReference type="EMBL" id="CAL4112187.1"/>
    </source>
</evidence>
<dbReference type="FunFam" id="2.60.40.60:FF:000013">
    <property type="entry name" value="Cadherin EGF LAG seven-pass G-type receptor"/>
    <property type="match status" value="1"/>
</dbReference>
<keyword evidence="14" id="KW-1185">Reference proteome</keyword>
<keyword evidence="5" id="KW-0677">Repeat</keyword>
<dbReference type="PROSITE" id="PS50268">
    <property type="entry name" value="CADHERIN_2"/>
    <property type="match status" value="3"/>
</dbReference>
<evidence type="ECO:0000256" key="10">
    <source>
        <dbReference type="ARBA" id="ARBA00023157"/>
    </source>
</evidence>
<keyword evidence="8" id="KW-1133">Transmembrane helix</keyword>
<dbReference type="GO" id="GO:0030855">
    <property type="term" value="P:epithelial cell differentiation"/>
    <property type="evidence" value="ECO:0007669"/>
    <property type="project" value="UniProtKB-ARBA"/>
</dbReference>